<protein>
    <submittedName>
        <fullName evidence="1 2">Uncharacterized protein</fullName>
    </submittedName>
</protein>
<gene>
    <name evidence="2" type="primary">20205705</name>
    <name evidence="1" type="ORF">HELRODRAFT_176114</name>
</gene>
<dbReference type="InParanoid" id="T1FA56"/>
<dbReference type="GeneID" id="20205705"/>
<organism evidence="2 3">
    <name type="scientific">Helobdella robusta</name>
    <name type="common">Californian leech</name>
    <dbReference type="NCBI Taxonomy" id="6412"/>
    <lineage>
        <taxon>Eukaryota</taxon>
        <taxon>Metazoa</taxon>
        <taxon>Spiralia</taxon>
        <taxon>Lophotrochozoa</taxon>
        <taxon>Annelida</taxon>
        <taxon>Clitellata</taxon>
        <taxon>Hirudinea</taxon>
        <taxon>Rhynchobdellida</taxon>
        <taxon>Glossiphoniidae</taxon>
        <taxon>Helobdella</taxon>
    </lineage>
</organism>
<dbReference type="EnsemblMetazoa" id="HelroT176114">
    <property type="protein sequence ID" value="HelroP176114"/>
    <property type="gene ID" value="HelroG176114"/>
</dbReference>
<dbReference type="KEGG" id="hro:HELRODRAFT_176114"/>
<evidence type="ECO:0000313" key="1">
    <source>
        <dbReference type="EMBL" id="ESO00256.1"/>
    </source>
</evidence>
<dbReference type="Proteomes" id="UP000015101">
    <property type="component" value="Unassembled WGS sequence"/>
</dbReference>
<reference evidence="2" key="3">
    <citation type="submission" date="2015-06" db="UniProtKB">
        <authorList>
            <consortium name="EnsemblMetazoa"/>
        </authorList>
    </citation>
    <scope>IDENTIFICATION</scope>
</reference>
<dbReference type="RefSeq" id="XP_009021690.1">
    <property type="nucleotide sequence ID" value="XM_009023442.1"/>
</dbReference>
<proteinExistence type="predicted"/>
<reference evidence="1 3" key="2">
    <citation type="journal article" date="2013" name="Nature">
        <title>Insights into bilaterian evolution from three spiralian genomes.</title>
        <authorList>
            <person name="Simakov O."/>
            <person name="Marletaz F."/>
            <person name="Cho S.J."/>
            <person name="Edsinger-Gonzales E."/>
            <person name="Havlak P."/>
            <person name="Hellsten U."/>
            <person name="Kuo D.H."/>
            <person name="Larsson T."/>
            <person name="Lv J."/>
            <person name="Arendt D."/>
            <person name="Savage R."/>
            <person name="Osoegawa K."/>
            <person name="de Jong P."/>
            <person name="Grimwood J."/>
            <person name="Chapman J.A."/>
            <person name="Shapiro H."/>
            <person name="Aerts A."/>
            <person name="Otillar R.P."/>
            <person name="Terry A.Y."/>
            <person name="Boore J.L."/>
            <person name="Grigoriev I.V."/>
            <person name="Lindberg D.R."/>
            <person name="Seaver E.C."/>
            <person name="Weisblat D.A."/>
            <person name="Putnam N.H."/>
            <person name="Rokhsar D.S."/>
        </authorList>
    </citation>
    <scope>NUCLEOTIDE SEQUENCE</scope>
</reference>
<keyword evidence="3" id="KW-1185">Reference proteome</keyword>
<dbReference type="EMBL" id="KB096983">
    <property type="protein sequence ID" value="ESO00256.1"/>
    <property type="molecule type" value="Genomic_DNA"/>
</dbReference>
<evidence type="ECO:0000313" key="3">
    <source>
        <dbReference type="Proteomes" id="UP000015101"/>
    </source>
</evidence>
<evidence type="ECO:0000313" key="2">
    <source>
        <dbReference type="EnsemblMetazoa" id="HelroP176114"/>
    </source>
</evidence>
<accession>T1FA56</accession>
<dbReference type="AlphaFoldDB" id="T1FA56"/>
<dbReference type="CTD" id="20205705"/>
<reference evidence="3" key="1">
    <citation type="submission" date="2012-12" db="EMBL/GenBank/DDBJ databases">
        <authorList>
            <person name="Hellsten U."/>
            <person name="Grimwood J."/>
            <person name="Chapman J.A."/>
            <person name="Shapiro H."/>
            <person name="Aerts A."/>
            <person name="Otillar R.P."/>
            <person name="Terry A.Y."/>
            <person name="Boore J.L."/>
            <person name="Simakov O."/>
            <person name="Marletaz F."/>
            <person name="Cho S.-J."/>
            <person name="Edsinger-Gonzales E."/>
            <person name="Havlak P."/>
            <person name="Kuo D.-H."/>
            <person name="Larsson T."/>
            <person name="Lv J."/>
            <person name="Arendt D."/>
            <person name="Savage R."/>
            <person name="Osoegawa K."/>
            <person name="de Jong P."/>
            <person name="Lindberg D.R."/>
            <person name="Seaver E.C."/>
            <person name="Weisblat D.A."/>
            <person name="Putnam N.H."/>
            <person name="Grigoriev I.V."/>
            <person name="Rokhsar D.S."/>
        </authorList>
    </citation>
    <scope>NUCLEOTIDE SEQUENCE</scope>
</reference>
<dbReference type="HOGENOM" id="CLU_1519516_0_0_1"/>
<sequence>MVVVLKCEVLVQQPFCGGTDWTDRHLFCRPLPTNHCNTPSQPWMSNLGFCQRSSLFRPTCSVVSFSGPEPSQTRVSLRSGFVLPAINKSTKPKSQPVAAPATTGSIQPTTQTTLTVVTTVTTGLICPPIQVVSQCRMGLSDGRQHQQALPSLPAPTLHFPKLNPPDSLTSFNLTVTA</sequence>
<name>T1FA56_HELRO</name>
<dbReference type="EMBL" id="AMQM01005550">
    <property type="status" value="NOT_ANNOTATED_CDS"/>
    <property type="molecule type" value="Genomic_DNA"/>
</dbReference>